<evidence type="ECO:0000256" key="1">
    <source>
        <dbReference type="SAM" id="MobiDB-lite"/>
    </source>
</evidence>
<feature type="compositionally biased region" description="Polar residues" evidence="1">
    <location>
        <begin position="1"/>
        <end position="12"/>
    </location>
</feature>
<dbReference type="AlphaFoldDB" id="A0AAE0D3E8"/>
<comment type="caution">
    <text evidence="2">The sequence shown here is derived from an EMBL/GenBank/DDBJ whole genome shotgun (WGS) entry which is preliminary data.</text>
</comment>
<sequence>MEQNPVSTAPNSSRKRARYLPNFEKSHKRQKLSQSGTSEGGDRVIKLGCCKNSLSDSETTQTRWRRIHPVRRRQTPLAPVANAMPAQHLMPLTAAFNDETLVQKWHEAFKMQHEAFIAAAARSVASPMDISDPDENSTDDDRDTHDDDLIPLRYRSGRGHDFGEAGAALGVAVVEIVL</sequence>
<evidence type="ECO:0000313" key="2">
    <source>
        <dbReference type="EMBL" id="KAK2744725.1"/>
    </source>
</evidence>
<feature type="region of interest" description="Disordered" evidence="1">
    <location>
        <begin position="1"/>
        <end position="44"/>
    </location>
</feature>
<gene>
    <name evidence="2" type="ORF">CKAH01_18335</name>
</gene>
<dbReference type="Proteomes" id="UP001281614">
    <property type="component" value="Unassembled WGS sequence"/>
</dbReference>
<protein>
    <submittedName>
        <fullName evidence="2">Uncharacterized protein</fullName>
    </submittedName>
</protein>
<proteinExistence type="predicted"/>
<reference evidence="2" key="1">
    <citation type="submission" date="2023-02" db="EMBL/GenBank/DDBJ databases">
        <title>Colletotrichum kahawae CIFC_Que2 genome sequencing and assembly.</title>
        <authorList>
            <person name="Baroncelli R."/>
        </authorList>
    </citation>
    <scope>NUCLEOTIDE SEQUENCE</scope>
    <source>
        <strain evidence="2">CIFC_Que2</strain>
    </source>
</reference>
<feature type="compositionally biased region" description="Acidic residues" evidence="1">
    <location>
        <begin position="131"/>
        <end position="141"/>
    </location>
</feature>
<dbReference type="EMBL" id="VYYT01000310">
    <property type="protein sequence ID" value="KAK2744725.1"/>
    <property type="molecule type" value="Genomic_DNA"/>
</dbReference>
<accession>A0AAE0D3E8</accession>
<feature type="region of interest" description="Disordered" evidence="1">
    <location>
        <begin position="126"/>
        <end position="148"/>
    </location>
</feature>
<evidence type="ECO:0000313" key="3">
    <source>
        <dbReference type="Proteomes" id="UP001281614"/>
    </source>
</evidence>
<keyword evidence="3" id="KW-1185">Reference proteome</keyword>
<organism evidence="2 3">
    <name type="scientific">Colletotrichum kahawae</name>
    <name type="common">Coffee berry disease fungus</name>
    <dbReference type="NCBI Taxonomy" id="34407"/>
    <lineage>
        <taxon>Eukaryota</taxon>
        <taxon>Fungi</taxon>
        <taxon>Dikarya</taxon>
        <taxon>Ascomycota</taxon>
        <taxon>Pezizomycotina</taxon>
        <taxon>Sordariomycetes</taxon>
        <taxon>Hypocreomycetidae</taxon>
        <taxon>Glomerellales</taxon>
        <taxon>Glomerellaceae</taxon>
        <taxon>Colletotrichum</taxon>
        <taxon>Colletotrichum gloeosporioides species complex</taxon>
    </lineage>
</organism>
<name>A0AAE0D3E8_COLKA</name>